<dbReference type="AlphaFoldDB" id="M2AH32"/>
<evidence type="ECO:0000256" key="1">
    <source>
        <dbReference type="SAM" id="MobiDB-lite"/>
    </source>
</evidence>
<reference evidence="2" key="2">
    <citation type="journal article" date="2013" name="Mar. Genomics">
        <title>Expression of sulfatases in Rhodopirellula baltica and the diversity of sulfatases in the genus Rhodopirellula.</title>
        <authorList>
            <person name="Wegner C.E."/>
            <person name="Richter-Heitmann T."/>
            <person name="Klindworth A."/>
            <person name="Klockow C."/>
            <person name="Richter M."/>
            <person name="Achstetter T."/>
            <person name="Glockner F.O."/>
            <person name="Harder J."/>
        </authorList>
    </citation>
    <scope>NUCLEOTIDE SEQUENCE [LARGE SCALE GENOMIC DNA]</scope>
    <source>
        <strain evidence="2">6C</strain>
    </source>
</reference>
<dbReference type="EMBL" id="ANMO01000120">
    <property type="protein sequence ID" value="EMB16440.1"/>
    <property type="molecule type" value="Genomic_DNA"/>
</dbReference>
<dbReference type="Proteomes" id="UP000011529">
    <property type="component" value="Unassembled WGS sequence"/>
</dbReference>
<organism evidence="2 3">
    <name type="scientific">Rhodopirellula europaea 6C</name>
    <dbReference type="NCBI Taxonomy" id="1263867"/>
    <lineage>
        <taxon>Bacteria</taxon>
        <taxon>Pseudomonadati</taxon>
        <taxon>Planctomycetota</taxon>
        <taxon>Planctomycetia</taxon>
        <taxon>Pirellulales</taxon>
        <taxon>Pirellulaceae</taxon>
        <taxon>Rhodopirellula</taxon>
    </lineage>
</organism>
<evidence type="ECO:0000313" key="3">
    <source>
        <dbReference type="Proteomes" id="UP000011529"/>
    </source>
</evidence>
<proteinExistence type="predicted"/>
<feature type="compositionally biased region" description="Basic residues" evidence="1">
    <location>
        <begin position="1"/>
        <end position="10"/>
    </location>
</feature>
<comment type="caution">
    <text evidence="2">The sequence shown here is derived from an EMBL/GenBank/DDBJ whole genome shotgun (WGS) entry which is preliminary data.</text>
</comment>
<name>M2AH32_9BACT</name>
<sequence>MERHRHRKASSVHQNSRKNDAQLPHRLQNDRQTHPGKTPGTRQLAMR</sequence>
<evidence type="ECO:0000313" key="2">
    <source>
        <dbReference type="EMBL" id="EMB16440.1"/>
    </source>
</evidence>
<keyword evidence="3" id="KW-1185">Reference proteome</keyword>
<accession>M2AH32</accession>
<dbReference type="PATRIC" id="fig|1263867.3.peg.2998"/>
<reference evidence="2" key="1">
    <citation type="submission" date="2012-11" db="EMBL/GenBank/DDBJ databases">
        <title>Permanent draft genomes of Rhodopirellula europaea strain SH398 and 6C.</title>
        <authorList>
            <person name="Richter M."/>
            <person name="Richter-Heitmann T."/>
            <person name="Frank C."/>
            <person name="Harder J."/>
            <person name="Glockner F.O."/>
        </authorList>
    </citation>
    <scope>NUCLEOTIDE SEQUENCE</scope>
    <source>
        <strain evidence="2">6C</strain>
    </source>
</reference>
<feature type="region of interest" description="Disordered" evidence="1">
    <location>
        <begin position="1"/>
        <end position="47"/>
    </location>
</feature>
<protein>
    <submittedName>
        <fullName evidence="2">Uncharacterized protein</fullName>
    </submittedName>
</protein>
<gene>
    <name evidence="2" type="ORF">RE6C_02805</name>
</gene>